<reference evidence="2 3" key="1">
    <citation type="submission" date="2018-07" db="EMBL/GenBank/DDBJ databases">
        <title>Streptomyces species from bats.</title>
        <authorList>
            <person name="Dunlap C."/>
        </authorList>
    </citation>
    <scope>NUCLEOTIDE SEQUENCE [LARGE SCALE GENOMIC DNA]</scope>
    <source>
        <strain evidence="2 3">AC230</strain>
    </source>
</reference>
<protein>
    <submittedName>
        <fullName evidence="2">XRE family transcriptional regulator</fullName>
    </submittedName>
</protein>
<dbReference type="PROSITE" id="PS50943">
    <property type="entry name" value="HTH_CROC1"/>
    <property type="match status" value="1"/>
</dbReference>
<gene>
    <name evidence="2" type="ORF">DVH02_08440</name>
</gene>
<feature type="domain" description="HTH cro/C1-type" evidence="1">
    <location>
        <begin position="21"/>
        <end position="55"/>
    </location>
</feature>
<organism evidence="2 3">
    <name type="scientific">Streptomyces corynorhini</name>
    <dbReference type="NCBI Taxonomy" id="2282652"/>
    <lineage>
        <taxon>Bacteria</taxon>
        <taxon>Bacillati</taxon>
        <taxon>Actinomycetota</taxon>
        <taxon>Actinomycetes</taxon>
        <taxon>Kitasatosporales</taxon>
        <taxon>Streptomycetaceae</taxon>
        <taxon>Streptomyces</taxon>
    </lineage>
</organism>
<dbReference type="RefSeq" id="WP_114623099.1">
    <property type="nucleotide sequence ID" value="NZ_QQNA01000053.1"/>
</dbReference>
<accession>A0A370BFP2</accession>
<comment type="caution">
    <text evidence="2">The sequence shown here is derived from an EMBL/GenBank/DDBJ whole genome shotgun (WGS) entry which is preliminary data.</text>
</comment>
<dbReference type="InterPro" id="IPR043917">
    <property type="entry name" value="DUF5753"/>
</dbReference>
<dbReference type="OrthoDB" id="2897536at2"/>
<dbReference type="CDD" id="cd00093">
    <property type="entry name" value="HTH_XRE"/>
    <property type="match status" value="1"/>
</dbReference>
<dbReference type="InterPro" id="IPR010982">
    <property type="entry name" value="Lambda_DNA-bd_dom_sf"/>
</dbReference>
<proteinExistence type="predicted"/>
<name>A0A370BFP2_9ACTN</name>
<evidence type="ECO:0000313" key="2">
    <source>
        <dbReference type="EMBL" id="RDG38613.1"/>
    </source>
</evidence>
<sequence>MPGSKPLDPSSSPRAMLGAELRHQRVQARLTQGELGRPLFVSGSFIGQLESGTRRMQPEYATYFDETFKTNGYFLRNCEALKTSKYPDHFAEAAEAEAIATVIKEYAPLLIPGLLQTEGYARAVFRAYNPTAVEETIEELITARLERANLLKHPTKPMVWTVLDEAVLRRPVGGPAVMAEALRHVARLIRKHRIIVQVLPLSAGAHAALEGTLKLMAFDDAPPLAYLQSMGSGRLLDDPATVARHELTYDLVGASALSPETSLALLESVAEDYEHAEQQP</sequence>
<evidence type="ECO:0000259" key="1">
    <source>
        <dbReference type="PROSITE" id="PS50943"/>
    </source>
</evidence>
<dbReference type="Pfam" id="PF13560">
    <property type="entry name" value="HTH_31"/>
    <property type="match status" value="1"/>
</dbReference>
<dbReference type="GO" id="GO:0003677">
    <property type="term" value="F:DNA binding"/>
    <property type="evidence" value="ECO:0007669"/>
    <property type="project" value="InterPro"/>
</dbReference>
<dbReference type="Gene3D" id="1.10.260.40">
    <property type="entry name" value="lambda repressor-like DNA-binding domains"/>
    <property type="match status" value="1"/>
</dbReference>
<dbReference type="AlphaFoldDB" id="A0A370BFP2"/>
<dbReference type="InterPro" id="IPR001387">
    <property type="entry name" value="Cro/C1-type_HTH"/>
</dbReference>
<dbReference type="Pfam" id="PF19054">
    <property type="entry name" value="DUF5753"/>
    <property type="match status" value="1"/>
</dbReference>
<dbReference type="EMBL" id="QQNA01000053">
    <property type="protein sequence ID" value="RDG38613.1"/>
    <property type="molecule type" value="Genomic_DNA"/>
</dbReference>
<evidence type="ECO:0000313" key="3">
    <source>
        <dbReference type="Proteomes" id="UP000253741"/>
    </source>
</evidence>
<dbReference type="SUPFAM" id="SSF47413">
    <property type="entry name" value="lambda repressor-like DNA-binding domains"/>
    <property type="match status" value="1"/>
</dbReference>
<keyword evidence="3" id="KW-1185">Reference proteome</keyword>
<dbReference type="Proteomes" id="UP000253741">
    <property type="component" value="Unassembled WGS sequence"/>
</dbReference>